<dbReference type="RefSeq" id="WP_338617185.1">
    <property type="nucleotide sequence ID" value="NZ_AP028127.1"/>
</dbReference>
<organism evidence="3 4">
    <name type="scientific">Turicibacter faecis</name>
    <dbReference type="NCBI Taxonomy" id="2963365"/>
    <lineage>
        <taxon>Bacteria</taxon>
        <taxon>Bacillati</taxon>
        <taxon>Bacillota</taxon>
        <taxon>Erysipelotrichia</taxon>
        <taxon>Erysipelotrichales</taxon>
        <taxon>Turicibacteraceae</taxon>
        <taxon>Turicibacter</taxon>
    </lineage>
</organism>
<protein>
    <submittedName>
        <fullName evidence="3">Competence protein ComEA</fullName>
    </submittedName>
</protein>
<dbReference type="Pfam" id="PF12836">
    <property type="entry name" value="HHH_3"/>
    <property type="match status" value="1"/>
</dbReference>
<keyword evidence="1" id="KW-0472">Membrane</keyword>
<evidence type="ECO:0000256" key="1">
    <source>
        <dbReference type="SAM" id="Phobius"/>
    </source>
</evidence>
<dbReference type="PANTHER" id="PTHR21180:SF32">
    <property type="entry name" value="ENDONUCLEASE_EXONUCLEASE_PHOSPHATASE FAMILY DOMAIN-CONTAINING PROTEIN 1"/>
    <property type="match status" value="1"/>
</dbReference>
<dbReference type="InterPro" id="IPR004509">
    <property type="entry name" value="Competence_ComEA_HhH"/>
</dbReference>
<dbReference type="InterPro" id="IPR010994">
    <property type="entry name" value="RuvA_2-like"/>
</dbReference>
<keyword evidence="1" id="KW-0812">Transmembrane</keyword>
<evidence type="ECO:0000259" key="2">
    <source>
        <dbReference type="SMART" id="SM00278"/>
    </source>
</evidence>
<dbReference type="InterPro" id="IPR019554">
    <property type="entry name" value="Soluble_ligand-bd"/>
</dbReference>
<feature type="domain" description="Helix-hairpin-helix DNA-binding motif class 1" evidence="2">
    <location>
        <begin position="167"/>
        <end position="186"/>
    </location>
</feature>
<feature type="domain" description="Helix-hairpin-helix DNA-binding motif class 1" evidence="2">
    <location>
        <begin position="137"/>
        <end position="156"/>
    </location>
</feature>
<feature type="transmembrane region" description="Helical" evidence="1">
    <location>
        <begin position="5"/>
        <end position="21"/>
    </location>
</feature>
<evidence type="ECO:0000313" key="3">
    <source>
        <dbReference type="EMBL" id="BEH91042.1"/>
    </source>
</evidence>
<proteinExistence type="predicted"/>
<dbReference type="Gene3D" id="1.10.150.320">
    <property type="entry name" value="Photosystem II 12 kDa extrinsic protein"/>
    <property type="match status" value="1"/>
</dbReference>
<dbReference type="InterPro" id="IPR051675">
    <property type="entry name" value="Endo/Exo/Phosphatase_dom_1"/>
</dbReference>
<evidence type="ECO:0000313" key="4">
    <source>
        <dbReference type="Proteomes" id="UP001432099"/>
    </source>
</evidence>
<reference evidence="3" key="1">
    <citation type="journal article" date="2024" name="Int. J. Syst. Evol. Microbiol.">
        <title>Turicibacter faecis sp. nov., isolated from faeces of heart failure mouse model.</title>
        <authorList>
            <person name="Imamura Y."/>
            <person name="Motooka D."/>
            <person name="Nakajima Y."/>
            <person name="Ito S."/>
            <person name="Kitakaze M."/>
            <person name="Iida T."/>
            <person name="Nakamura S."/>
        </authorList>
    </citation>
    <scope>NUCLEOTIDE SEQUENCE</scope>
    <source>
        <strain evidence="3">TC023</strain>
    </source>
</reference>
<dbReference type="Proteomes" id="UP001432099">
    <property type="component" value="Chromosome"/>
</dbReference>
<keyword evidence="4" id="KW-1185">Reference proteome</keyword>
<keyword evidence="1" id="KW-1133">Transmembrane helix</keyword>
<accession>A0ABN6ZB10</accession>
<dbReference type="SUPFAM" id="SSF47781">
    <property type="entry name" value="RuvA domain 2-like"/>
    <property type="match status" value="1"/>
</dbReference>
<dbReference type="InterPro" id="IPR003583">
    <property type="entry name" value="Hlx-hairpin-Hlx_DNA-bd_motif"/>
</dbReference>
<dbReference type="Pfam" id="PF10531">
    <property type="entry name" value="SLBB"/>
    <property type="match status" value="1"/>
</dbReference>
<dbReference type="SMART" id="SM00278">
    <property type="entry name" value="HhH1"/>
    <property type="match status" value="2"/>
</dbReference>
<gene>
    <name evidence="3" type="primary">comEA</name>
    <name evidence="3" type="ORF">T23_11440</name>
</gene>
<dbReference type="NCBIfam" id="TIGR00426">
    <property type="entry name" value="competence protein ComEA helix-hairpin-helix repeat region"/>
    <property type="match status" value="1"/>
</dbReference>
<sequence length="189" mass="20960">MKKQLMIIGGILLAVILFIFIKQPEETQELPLTPYEDVEKEIESDSSSLEPSVYTVDLKGEVKAPGIYEIDPSCRVHDVIELAGGFLETANVNVVNLAEKVKDEMVIYIPHVDEEETPIEAGAQKEQQVSLNRASLAELQTLPGIGPAKASAIIDYREEFGTFKSIEDLINVTGIGEKTLEKLRDYLEL</sequence>
<name>A0ABN6ZB10_9FIRM</name>
<dbReference type="PANTHER" id="PTHR21180">
    <property type="entry name" value="ENDONUCLEASE/EXONUCLEASE/PHOSPHATASE FAMILY DOMAIN-CONTAINING PROTEIN 1"/>
    <property type="match status" value="1"/>
</dbReference>
<dbReference type="EMBL" id="AP028127">
    <property type="protein sequence ID" value="BEH91042.1"/>
    <property type="molecule type" value="Genomic_DNA"/>
</dbReference>